<evidence type="ECO:0008006" key="5">
    <source>
        <dbReference type="Google" id="ProtNLM"/>
    </source>
</evidence>
<dbReference type="PANTHER" id="PTHR40252:SF2">
    <property type="entry name" value="BLR0328 PROTEIN"/>
    <property type="match status" value="1"/>
</dbReference>
<sequence length="403" mass="42564">METINGIRAGVGIGNGEDSYVVGVNAVQDALDQLGDKEPDLLLVFSSVKYDQEKILSGARSVAPKALLVGSSTSGEIVTMGPLKEHSLVVMAIKSPKIKYYAGVGENIAASPQAAGKAAADKVKEQASEPLKAFLMLPDVLVGNGADTVRGVLSSLGEHFPVVGGASGDDFAFKKTYQYLNDKVYSGAVVGLGLTGDFKIGIGVKHGWIPIGEPMKVTKSEGAVLHEINNAPAVKIYEDYFGKEEAKILHTEALAKLAITYPLGMKVVGSDELLIRDPITVDEHGSITCAAEIPEGSEVRLMVGSREDAVKVAKVAAQEAVLQLEGAQPKAVIIFNCIARNKLFGEKSGDEIIAIREAIGKDVPLIGFYTYGEQAPLGGEVKNIEQCNSAFHNETVVICVLAD</sequence>
<dbReference type="EMBL" id="MFUE01000009">
    <property type="protein sequence ID" value="OGI77867.1"/>
    <property type="molecule type" value="Genomic_DNA"/>
</dbReference>
<evidence type="ECO:0000259" key="1">
    <source>
        <dbReference type="SMART" id="SM00897"/>
    </source>
</evidence>
<dbReference type="Pfam" id="PF08495">
    <property type="entry name" value="FIST"/>
    <property type="match status" value="1"/>
</dbReference>
<proteinExistence type="predicted"/>
<comment type="caution">
    <text evidence="3">The sequence shown here is derived from an EMBL/GenBank/DDBJ whole genome shotgun (WGS) entry which is preliminary data.</text>
</comment>
<feature type="domain" description="FIST C-domain" evidence="2">
    <location>
        <begin position="233"/>
        <end position="377"/>
    </location>
</feature>
<dbReference type="InterPro" id="IPR013702">
    <property type="entry name" value="FIST_domain_N"/>
</dbReference>
<evidence type="ECO:0000259" key="2">
    <source>
        <dbReference type="SMART" id="SM01204"/>
    </source>
</evidence>
<accession>A0A1F6W7F0</accession>
<protein>
    <recommendedName>
        <fullName evidence="5">FIST domain-containing protein</fullName>
    </recommendedName>
</protein>
<dbReference type="Proteomes" id="UP000177777">
    <property type="component" value="Unassembled WGS sequence"/>
</dbReference>
<dbReference type="SMART" id="SM00897">
    <property type="entry name" value="FIST"/>
    <property type="match status" value="1"/>
</dbReference>
<organism evidence="3 4">
    <name type="scientific">Candidatus Nomurabacteria bacterium RIFCSPHIGHO2_02_FULL_41_18</name>
    <dbReference type="NCBI Taxonomy" id="1801754"/>
    <lineage>
        <taxon>Bacteria</taxon>
        <taxon>Candidatus Nomuraibacteriota</taxon>
    </lineage>
</organism>
<evidence type="ECO:0000313" key="4">
    <source>
        <dbReference type="Proteomes" id="UP000177777"/>
    </source>
</evidence>
<reference evidence="3 4" key="1">
    <citation type="journal article" date="2016" name="Nat. Commun.">
        <title>Thousands of microbial genomes shed light on interconnected biogeochemical processes in an aquifer system.</title>
        <authorList>
            <person name="Anantharaman K."/>
            <person name="Brown C.T."/>
            <person name="Hug L.A."/>
            <person name="Sharon I."/>
            <person name="Castelle C.J."/>
            <person name="Probst A.J."/>
            <person name="Thomas B.C."/>
            <person name="Singh A."/>
            <person name="Wilkins M.J."/>
            <person name="Karaoz U."/>
            <person name="Brodie E.L."/>
            <person name="Williams K.H."/>
            <person name="Hubbard S.S."/>
            <person name="Banfield J.F."/>
        </authorList>
    </citation>
    <scope>NUCLEOTIDE SEQUENCE [LARGE SCALE GENOMIC DNA]</scope>
</reference>
<name>A0A1F6W7F0_9BACT</name>
<gene>
    <name evidence="3" type="ORF">A3D42_01500</name>
</gene>
<dbReference type="STRING" id="1801754.A3D42_01500"/>
<dbReference type="SMART" id="SM01204">
    <property type="entry name" value="FIST_C"/>
    <property type="match status" value="1"/>
</dbReference>
<feature type="domain" description="FIST" evidence="1">
    <location>
        <begin position="38"/>
        <end position="232"/>
    </location>
</feature>
<dbReference type="InterPro" id="IPR019494">
    <property type="entry name" value="FIST_C"/>
</dbReference>
<dbReference type="PANTHER" id="PTHR40252">
    <property type="entry name" value="BLR0328 PROTEIN"/>
    <property type="match status" value="1"/>
</dbReference>
<dbReference type="Pfam" id="PF10442">
    <property type="entry name" value="FIST_C"/>
    <property type="match status" value="1"/>
</dbReference>
<dbReference type="AlphaFoldDB" id="A0A1F6W7F0"/>
<evidence type="ECO:0000313" key="3">
    <source>
        <dbReference type="EMBL" id="OGI77867.1"/>
    </source>
</evidence>